<evidence type="ECO:0000313" key="3">
    <source>
        <dbReference type="Proteomes" id="UP000729402"/>
    </source>
</evidence>
<keyword evidence="3" id="KW-1185">Reference proteome</keyword>
<proteinExistence type="predicted"/>
<feature type="compositionally biased region" description="Basic residues" evidence="1">
    <location>
        <begin position="69"/>
        <end position="79"/>
    </location>
</feature>
<reference evidence="2" key="2">
    <citation type="submission" date="2021-02" db="EMBL/GenBank/DDBJ databases">
        <authorList>
            <person name="Kimball J.A."/>
            <person name="Haas M.W."/>
            <person name="Macchietto M."/>
            <person name="Kono T."/>
            <person name="Duquette J."/>
            <person name="Shao M."/>
        </authorList>
    </citation>
    <scope>NUCLEOTIDE SEQUENCE</scope>
    <source>
        <tissue evidence="2">Fresh leaf tissue</tissue>
    </source>
</reference>
<evidence type="ECO:0000313" key="2">
    <source>
        <dbReference type="EMBL" id="KAG8046149.1"/>
    </source>
</evidence>
<evidence type="ECO:0000256" key="1">
    <source>
        <dbReference type="SAM" id="MobiDB-lite"/>
    </source>
</evidence>
<feature type="compositionally biased region" description="Basic and acidic residues" evidence="1">
    <location>
        <begin position="99"/>
        <end position="109"/>
    </location>
</feature>
<dbReference type="Proteomes" id="UP000729402">
    <property type="component" value="Unassembled WGS sequence"/>
</dbReference>
<name>A0A8J5RV42_ZIZPA</name>
<feature type="region of interest" description="Disordered" evidence="1">
    <location>
        <begin position="28"/>
        <end position="134"/>
    </location>
</feature>
<accession>A0A8J5RV42</accession>
<reference evidence="2" key="1">
    <citation type="journal article" date="2021" name="bioRxiv">
        <title>Whole Genome Assembly and Annotation of Northern Wild Rice, Zizania palustris L., Supports a Whole Genome Duplication in the Zizania Genus.</title>
        <authorList>
            <person name="Haas M."/>
            <person name="Kono T."/>
            <person name="Macchietto M."/>
            <person name="Millas R."/>
            <person name="McGilp L."/>
            <person name="Shao M."/>
            <person name="Duquette J."/>
            <person name="Hirsch C.N."/>
            <person name="Kimball J."/>
        </authorList>
    </citation>
    <scope>NUCLEOTIDE SEQUENCE</scope>
    <source>
        <tissue evidence="2">Fresh leaf tissue</tissue>
    </source>
</reference>
<organism evidence="2 3">
    <name type="scientific">Zizania palustris</name>
    <name type="common">Northern wild rice</name>
    <dbReference type="NCBI Taxonomy" id="103762"/>
    <lineage>
        <taxon>Eukaryota</taxon>
        <taxon>Viridiplantae</taxon>
        <taxon>Streptophyta</taxon>
        <taxon>Embryophyta</taxon>
        <taxon>Tracheophyta</taxon>
        <taxon>Spermatophyta</taxon>
        <taxon>Magnoliopsida</taxon>
        <taxon>Liliopsida</taxon>
        <taxon>Poales</taxon>
        <taxon>Poaceae</taxon>
        <taxon>BOP clade</taxon>
        <taxon>Oryzoideae</taxon>
        <taxon>Oryzeae</taxon>
        <taxon>Zizaniinae</taxon>
        <taxon>Zizania</taxon>
    </lineage>
</organism>
<comment type="caution">
    <text evidence="2">The sequence shown here is derived from an EMBL/GenBank/DDBJ whole genome shotgun (WGS) entry which is preliminary data.</text>
</comment>
<protein>
    <submittedName>
        <fullName evidence="2">Uncharacterized protein</fullName>
    </submittedName>
</protein>
<sequence>MLAIASLYLKQALQFKTYKHISRNAKTSASLLPQFPDRKTWPNANGSSHGAHPLLKKLKEKRLSSPAVTRRRRRRRKCSLSRTALSPPSGPVPTAPEAPHQEAVSDEKAPSQAELGRGRRRRTLGGRWVSGESI</sequence>
<gene>
    <name evidence="2" type="ORF">GUJ93_ZPchr0008g13700</name>
</gene>
<dbReference type="AlphaFoldDB" id="A0A8J5RV42"/>
<dbReference type="EMBL" id="JAAALK010000290">
    <property type="protein sequence ID" value="KAG8046149.1"/>
    <property type="molecule type" value="Genomic_DNA"/>
</dbReference>